<dbReference type="RefSeq" id="WP_119928234.1">
    <property type="nucleotide sequence ID" value="NZ_QZEY01000008.1"/>
</dbReference>
<dbReference type="EMBL" id="QZEY01000008">
    <property type="protein sequence ID" value="RJL30810.1"/>
    <property type="molecule type" value="Genomic_DNA"/>
</dbReference>
<protein>
    <submittedName>
        <fullName evidence="3">Glycosyltransferase family 2 protein</fullName>
    </submittedName>
</protein>
<dbReference type="InterPro" id="IPR001173">
    <property type="entry name" value="Glyco_trans_2-like"/>
</dbReference>
<name>A0A3A4B028_9ACTN</name>
<dbReference type="OrthoDB" id="2676521at2"/>
<reference evidence="3 4" key="1">
    <citation type="submission" date="2018-09" db="EMBL/GenBank/DDBJ databases">
        <title>YIM 75507 draft genome.</title>
        <authorList>
            <person name="Tang S."/>
            <person name="Feng Y."/>
        </authorList>
    </citation>
    <scope>NUCLEOTIDE SEQUENCE [LARGE SCALE GENOMIC DNA]</scope>
    <source>
        <strain evidence="3 4">YIM 75507</strain>
    </source>
</reference>
<comment type="caution">
    <text evidence="3">The sequence shown here is derived from an EMBL/GenBank/DDBJ whole genome shotgun (WGS) entry which is preliminary data.</text>
</comment>
<organism evidence="3 4">
    <name type="scientific">Bailinhaonella thermotolerans</name>
    <dbReference type="NCBI Taxonomy" id="1070861"/>
    <lineage>
        <taxon>Bacteria</taxon>
        <taxon>Bacillati</taxon>
        <taxon>Actinomycetota</taxon>
        <taxon>Actinomycetes</taxon>
        <taxon>Streptosporangiales</taxon>
        <taxon>Streptosporangiaceae</taxon>
        <taxon>Bailinhaonella</taxon>
    </lineage>
</organism>
<sequence>MPDVSVIVPVYNCREYLPRCIDSLVGQSIGTGRLEVVAVDDGSTDGSAGVLDEYAARHPGVVRVLREPNSGGPSRPRNLGIEHARGRYVFFCDADDWLGPEALERMVAMADRNDSDIVLGKIVGVGRSTPVSMFKIDRERTTLLDSTVYNSLAIFKLFRRDFLDRHKLRFDEDRRLGEDLLFAAHAYLHAEVISVVASHDCYHLVGRPDGTSITQEDSSRDPLALLPLIREPIDLMAAHVPPGELRDHLLTRHFRWDILAKLDDRYVASDSARRTALAESVAALCGEWLTPGVLDRLPPLDRLRVHCAREGLLDELAEILTATAGTASVRDGRAYAGLPYHGDPRFPDELFELRRLYLWRRLDELDWSGDRLRLRGHAYIEHLDPDGSEIELVLRDRETDETHVYPAESTGRDFTCEIDLPAAPGLWDVSVTSRVSGIERTGRLGADRDESRTGPPARVLPQGFTAHYYTTPYGNLTIDIGGRKVSPRPSVRLTRAARIGRRLQIEAALSISGQAPGEGTPLALLLVERATDETVRIPVTSGPSGLAAVLDPIPLASGTWDAYLWADLGGNGHRWRLPVSGVPLPAPATWRQGLRLRTARPYATNPHGNLSLKITSRSPLSLLRRAR</sequence>
<dbReference type="Pfam" id="PF00535">
    <property type="entry name" value="Glycos_transf_2"/>
    <property type="match status" value="1"/>
</dbReference>
<keyword evidence="3" id="KW-0808">Transferase</keyword>
<accession>A0A3A4B028</accession>
<dbReference type="Gene3D" id="3.90.550.10">
    <property type="entry name" value="Spore Coat Polysaccharide Biosynthesis Protein SpsA, Chain A"/>
    <property type="match status" value="1"/>
</dbReference>
<keyword evidence="4" id="KW-1185">Reference proteome</keyword>
<dbReference type="CDD" id="cd00761">
    <property type="entry name" value="Glyco_tranf_GTA_type"/>
    <property type="match status" value="1"/>
</dbReference>
<evidence type="ECO:0000259" key="2">
    <source>
        <dbReference type="Pfam" id="PF22181"/>
    </source>
</evidence>
<dbReference type="PANTHER" id="PTHR22916:SF3">
    <property type="entry name" value="UDP-GLCNAC:BETAGAL BETA-1,3-N-ACETYLGLUCOSAMINYLTRANSFERASE-LIKE PROTEIN 1"/>
    <property type="match status" value="1"/>
</dbReference>
<dbReference type="InterPro" id="IPR029044">
    <property type="entry name" value="Nucleotide-diphossugar_trans"/>
</dbReference>
<gene>
    <name evidence="3" type="ORF">D5H75_21080</name>
</gene>
<dbReference type="AlphaFoldDB" id="A0A3A4B028"/>
<feature type="domain" description="TarS/TarP linker" evidence="2">
    <location>
        <begin position="229"/>
        <end position="318"/>
    </location>
</feature>
<dbReference type="PANTHER" id="PTHR22916">
    <property type="entry name" value="GLYCOSYLTRANSFERASE"/>
    <property type="match status" value="1"/>
</dbReference>
<dbReference type="InterPro" id="IPR054028">
    <property type="entry name" value="TarS/TarP_linker"/>
</dbReference>
<dbReference type="SUPFAM" id="SSF53448">
    <property type="entry name" value="Nucleotide-diphospho-sugar transferases"/>
    <property type="match status" value="1"/>
</dbReference>
<dbReference type="Proteomes" id="UP000265768">
    <property type="component" value="Unassembled WGS sequence"/>
</dbReference>
<evidence type="ECO:0000313" key="3">
    <source>
        <dbReference type="EMBL" id="RJL30810.1"/>
    </source>
</evidence>
<proteinExistence type="predicted"/>
<evidence type="ECO:0000313" key="4">
    <source>
        <dbReference type="Proteomes" id="UP000265768"/>
    </source>
</evidence>
<dbReference type="GO" id="GO:0016758">
    <property type="term" value="F:hexosyltransferase activity"/>
    <property type="evidence" value="ECO:0007669"/>
    <property type="project" value="UniProtKB-ARBA"/>
</dbReference>
<dbReference type="Pfam" id="PF22181">
    <property type="entry name" value="TarS_linker"/>
    <property type="match status" value="1"/>
</dbReference>
<feature type="domain" description="Glycosyltransferase 2-like" evidence="1">
    <location>
        <begin position="5"/>
        <end position="136"/>
    </location>
</feature>
<evidence type="ECO:0000259" key="1">
    <source>
        <dbReference type="Pfam" id="PF00535"/>
    </source>
</evidence>